<feature type="compositionally biased region" description="Low complexity" evidence="9">
    <location>
        <begin position="777"/>
        <end position="802"/>
    </location>
</feature>
<comment type="catalytic activity">
    <reaction evidence="1">
        <text>S-ubiquitinyl-[E2 ubiquitin-conjugating enzyme]-L-cysteine + [acceptor protein]-L-lysine = [E2 ubiquitin-conjugating enzyme]-L-cysteine + N(6)-ubiquitinyl-[acceptor protein]-L-lysine.</text>
        <dbReference type="EC" id="2.3.2.27"/>
    </reaction>
</comment>
<evidence type="ECO:0000256" key="8">
    <source>
        <dbReference type="PROSITE-ProRule" id="PRU00175"/>
    </source>
</evidence>
<feature type="compositionally biased region" description="Gly residues" evidence="9">
    <location>
        <begin position="544"/>
        <end position="559"/>
    </location>
</feature>
<feature type="compositionally biased region" description="Low complexity" evidence="9">
    <location>
        <begin position="620"/>
        <end position="635"/>
    </location>
</feature>
<dbReference type="SMART" id="SM00184">
    <property type="entry name" value="RING"/>
    <property type="match status" value="1"/>
</dbReference>
<evidence type="ECO:0000313" key="12">
    <source>
        <dbReference type="Proteomes" id="UP000268350"/>
    </source>
</evidence>
<dbReference type="EC" id="2.3.2.27" evidence="2"/>
<dbReference type="GO" id="GO:0061630">
    <property type="term" value="F:ubiquitin protein ligase activity"/>
    <property type="evidence" value="ECO:0007669"/>
    <property type="project" value="UniProtKB-EC"/>
</dbReference>
<dbReference type="PANTHER" id="PTHR22996">
    <property type="entry name" value="MAHOGUNIN"/>
    <property type="match status" value="1"/>
</dbReference>
<evidence type="ECO:0000256" key="1">
    <source>
        <dbReference type="ARBA" id="ARBA00000900"/>
    </source>
</evidence>
<accession>A0A3B0JWJ3</accession>
<dbReference type="Proteomes" id="UP000268350">
    <property type="component" value="Unassembled WGS sequence"/>
</dbReference>
<dbReference type="InterPro" id="IPR013083">
    <property type="entry name" value="Znf_RING/FYVE/PHD"/>
</dbReference>
<dbReference type="GO" id="GO:0008270">
    <property type="term" value="F:zinc ion binding"/>
    <property type="evidence" value="ECO:0007669"/>
    <property type="project" value="UniProtKB-KW"/>
</dbReference>
<gene>
    <name evidence="11" type="ORF">DGUA_6G010675</name>
</gene>
<dbReference type="InterPro" id="IPR058981">
    <property type="entry name" value="MGRN1/RNF157-like_N"/>
</dbReference>
<keyword evidence="3" id="KW-0808">Transferase</keyword>
<protein>
    <recommendedName>
        <fullName evidence="2">RING-type E3 ubiquitin transferase</fullName>
        <ecNumber evidence="2">2.3.2.27</ecNumber>
    </recommendedName>
</protein>
<evidence type="ECO:0000259" key="10">
    <source>
        <dbReference type="PROSITE" id="PS50089"/>
    </source>
</evidence>
<dbReference type="PROSITE" id="PS50089">
    <property type="entry name" value="ZF_RING_2"/>
    <property type="match status" value="1"/>
</dbReference>
<dbReference type="SUPFAM" id="SSF57850">
    <property type="entry name" value="RING/U-box"/>
    <property type="match status" value="1"/>
</dbReference>
<evidence type="ECO:0000313" key="11">
    <source>
        <dbReference type="EMBL" id="SPP78089.1"/>
    </source>
</evidence>
<feature type="compositionally biased region" description="Basic and acidic residues" evidence="9">
    <location>
        <begin position="686"/>
        <end position="697"/>
    </location>
</feature>
<evidence type="ECO:0000256" key="6">
    <source>
        <dbReference type="ARBA" id="ARBA00022786"/>
    </source>
</evidence>
<feature type="region of interest" description="Disordered" evidence="9">
    <location>
        <begin position="532"/>
        <end position="589"/>
    </location>
</feature>
<dbReference type="AlphaFoldDB" id="A0A3B0JWJ3"/>
<keyword evidence="5 8" id="KW-0863">Zinc-finger</keyword>
<dbReference type="InterPro" id="IPR045194">
    <property type="entry name" value="MGRN1/RNF157-like"/>
</dbReference>
<evidence type="ECO:0000256" key="7">
    <source>
        <dbReference type="ARBA" id="ARBA00022833"/>
    </source>
</evidence>
<evidence type="ECO:0000256" key="4">
    <source>
        <dbReference type="ARBA" id="ARBA00022723"/>
    </source>
</evidence>
<dbReference type="GO" id="GO:0005737">
    <property type="term" value="C:cytoplasm"/>
    <property type="evidence" value="ECO:0007669"/>
    <property type="project" value="TreeGrafter"/>
</dbReference>
<feature type="region of interest" description="Disordered" evidence="9">
    <location>
        <begin position="766"/>
        <end position="806"/>
    </location>
</feature>
<feature type="compositionally biased region" description="Gly residues" evidence="9">
    <location>
        <begin position="607"/>
        <end position="619"/>
    </location>
</feature>
<dbReference type="Pfam" id="PF13920">
    <property type="entry name" value="zf-C3HC4_3"/>
    <property type="match status" value="1"/>
</dbReference>
<proteinExistence type="predicted"/>
<sequence>MGNFVSRQNAAVEEADQIPNNAYKYPPRMGNFFGTHFIMGGERFDTPQPESYLFGENADLNFLGNRPTAFPYPPPQANEPTKTLKSLVNIRKESVRFVRVPSDKKPDCVDAAAASPIKEKPKPMEIIDDIDKTNVTIEDVDGNVLCSMGLGSGSSDSVAPPPPCCYNIEFTFDSDAKCAITVYYFASEEVSPSGVTLVAREGLTSETYHFDKGINQSFSQPGHVFNPQVIPEDDFIYNSGREQYPVAIHCVVEEGNDECRQSHTTICVIDHHPETNSYVLRALKQKIFVDGLCYLLQEIYGIENKAVNKSSIDEDIDDHGSECVICMSETRDTLILPCRHLCLCNSCADSLRYQANNCPICRAPFRALLQIRAVQKGISTHVLHQNTPTSAGGDAAPVDVPPGYVPVSLIEALNGPPQYVARARTSEHDITDTAATVAASTMTSSDIKATSPVKSNSTRRPKIKKNASTCTSTSEVGTITTPQTAGNLSVVEIENDPKKATATAAAAAAATSITSPTSNTVLEELKQDKLQIVNERKYPSTTRGGNGGGGAGTGSGGDASAGTDDDVDSENEKLSPLLSPGSKSRNLSNKSLKQVVACLEADDADKAGGGGSSGAGGDSGAASDETGSKKSAASLKRAKPRPELPSSGSGAGSGAAGSSGEPAADDSDYYTPEDTQNSILSPLCPTERERERERAKSGDPLCGLSTGGGNASGGIRAGVGGGTPTSVVVGFSSAMKKNLHKKSTSVGNMAGTGSGTVVDLKSNNVSSLPDMLDSPISGNSASTRSSSDSYSSSSSTKQLLSSNPTTTAANIIVDDKTALQNAVNV</sequence>
<feature type="compositionally biased region" description="Gly residues" evidence="9">
    <location>
        <begin position="705"/>
        <end position="723"/>
    </location>
</feature>
<evidence type="ECO:0000256" key="2">
    <source>
        <dbReference type="ARBA" id="ARBA00012483"/>
    </source>
</evidence>
<keyword evidence="6" id="KW-0833">Ubl conjugation pathway</keyword>
<reference evidence="12" key="1">
    <citation type="submission" date="2018-01" db="EMBL/GenBank/DDBJ databases">
        <authorList>
            <person name="Alioto T."/>
            <person name="Alioto T."/>
        </authorList>
    </citation>
    <scope>NUCLEOTIDE SEQUENCE [LARGE SCALE GENOMIC DNA]</scope>
</reference>
<dbReference type="GO" id="GO:0016567">
    <property type="term" value="P:protein ubiquitination"/>
    <property type="evidence" value="ECO:0007669"/>
    <property type="project" value="UniProtKB-ARBA"/>
</dbReference>
<dbReference type="OrthoDB" id="10014838at2759"/>
<evidence type="ECO:0000256" key="5">
    <source>
        <dbReference type="ARBA" id="ARBA00022771"/>
    </source>
</evidence>
<dbReference type="OMA" id="YTPEDTQ"/>
<evidence type="ECO:0000256" key="9">
    <source>
        <dbReference type="SAM" id="MobiDB-lite"/>
    </source>
</evidence>
<feature type="compositionally biased region" description="Polar residues" evidence="9">
    <location>
        <begin position="466"/>
        <end position="478"/>
    </location>
</feature>
<keyword evidence="7" id="KW-0862">Zinc</keyword>
<dbReference type="Gene3D" id="3.30.40.10">
    <property type="entry name" value="Zinc/RING finger domain, C3HC4 (zinc finger)"/>
    <property type="match status" value="1"/>
</dbReference>
<evidence type="ECO:0000256" key="3">
    <source>
        <dbReference type="ARBA" id="ARBA00022679"/>
    </source>
</evidence>
<dbReference type="InterPro" id="IPR001841">
    <property type="entry name" value="Znf_RING"/>
</dbReference>
<dbReference type="EMBL" id="OUUW01000003">
    <property type="protein sequence ID" value="SPP78089.1"/>
    <property type="molecule type" value="Genomic_DNA"/>
</dbReference>
<dbReference type="Pfam" id="PF26192">
    <property type="entry name" value="RNF157-like_N"/>
    <property type="match status" value="1"/>
</dbReference>
<feature type="region of interest" description="Disordered" evidence="9">
    <location>
        <begin position="603"/>
        <end position="728"/>
    </location>
</feature>
<keyword evidence="4" id="KW-0479">Metal-binding</keyword>
<keyword evidence="12" id="KW-1185">Reference proteome</keyword>
<feature type="region of interest" description="Disordered" evidence="9">
    <location>
        <begin position="448"/>
        <end position="478"/>
    </location>
</feature>
<name>A0A3B0JWJ3_DROGU</name>
<dbReference type="FunFam" id="3.30.40.10:FF:000013">
    <property type="entry name" value="E3 ubiquitin-protein ligase MGRN1 isoform 1"/>
    <property type="match status" value="1"/>
</dbReference>
<dbReference type="STRING" id="7266.A0A3B0JWJ3"/>
<feature type="domain" description="RING-type" evidence="10">
    <location>
        <begin position="323"/>
        <end position="362"/>
    </location>
</feature>
<feature type="compositionally biased region" description="Low complexity" evidence="9">
    <location>
        <begin position="574"/>
        <end position="589"/>
    </location>
</feature>
<organism evidence="11 12">
    <name type="scientific">Drosophila guanche</name>
    <name type="common">Fruit fly</name>
    <dbReference type="NCBI Taxonomy" id="7266"/>
    <lineage>
        <taxon>Eukaryota</taxon>
        <taxon>Metazoa</taxon>
        <taxon>Ecdysozoa</taxon>
        <taxon>Arthropoda</taxon>
        <taxon>Hexapoda</taxon>
        <taxon>Insecta</taxon>
        <taxon>Pterygota</taxon>
        <taxon>Neoptera</taxon>
        <taxon>Endopterygota</taxon>
        <taxon>Diptera</taxon>
        <taxon>Brachycera</taxon>
        <taxon>Muscomorpha</taxon>
        <taxon>Ephydroidea</taxon>
        <taxon>Drosophilidae</taxon>
        <taxon>Drosophila</taxon>
        <taxon>Sophophora</taxon>
    </lineage>
</organism>
<dbReference type="PANTHER" id="PTHR22996:SF0">
    <property type="entry name" value="RE60872P-RELATED"/>
    <property type="match status" value="1"/>
</dbReference>